<gene>
    <name evidence="1" type="ORF">LCGC14_1128500</name>
</gene>
<sequence>MKTIQFKTSSIEAARGYLSELFAAEYNEGDRAEVTFPDGNKHIYVLKSYVSYWQNEEDPDDIIKPDVMVYKVQTESSKNIQEFMDT</sequence>
<organism evidence="1">
    <name type="scientific">marine sediment metagenome</name>
    <dbReference type="NCBI Taxonomy" id="412755"/>
    <lineage>
        <taxon>unclassified sequences</taxon>
        <taxon>metagenomes</taxon>
        <taxon>ecological metagenomes</taxon>
    </lineage>
</organism>
<protein>
    <submittedName>
        <fullName evidence="1">Uncharacterized protein</fullName>
    </submittedName>
</protein>
<comment type="caution">
    <text evidence="1">The sequence shown here is derived from an EMBL/GenBank/DDBJ whole genome shotgun (WGS) entry which is preliminary data.</text>
</comment>
<reference evidence="1" key="1">
    <citation type="journal article" date="2015" name="Nature">
        <title>Complex archaea that bridge the gap between prokaryotes and eukaryotes.</title>
        <authorList>
            <person name="Spang A."/>
            <person name="Saw J.H."/>
            <person name="Jorgensen S.L."/>
            <person name="Zaremba-Niedzwiedzka K."/>
            <person name="Martijn J."/>
            <person name="Lind A.E."/>
            <person name="van Eijk R."/>
            <person name="Schleper C."/>
            <person name="Guy L."/>
            <person name="Ettema T.J."/>
        </authorList>
    </citation>
    <scope>NUCLEOTIDE SEQUENCE</scope>
</reference>
<proteinExistence type="predicted"/>
<name>A0A0F9Q7M4_9ZZZZ</name>
<dbReference type="AlphaFoldDB" id="A0A0F9Q7M4"/>
<evidence type="ECO:0000313" key="1">
    <source>
        <dbReference type="EMBL" id="KKN01353.1"/>
    </source>
</evidence>
<dbReference type="EMBL" id="LAZR01005271">
    <property type="protein sequence ID" value="KKN01353.1"/>
    <property type="molecule type" value="Genomic_DNA"/>
</dbReference>
<accession>A0A0F9Q7M4</accession>